<dbReference type="InterPro" id="IPR023367">
    <property type="entry name" value="Peptidase_M42_dom2"/>
</dbReference>
<evidence type="ECO:0000256" key="1">
    <source>
        <dbReference type="ARBA" id="ARBA00006272"/>
    </source>
</evidence>
<dbReference type="GO" id="GO:0046872">
    <property type="term" value="F:metal ion binding"/>
    <property type="evidence" value="ECO:0007669"/>
    <property type="project" value="UniProtKB-KW"/>
</dbReference>
<sequence length="409" mass="44296">MKPNIDADYLKETLLALLGIHSPSGYTDPIVRRVCTMLDEIGVEYELTRRGAIRTTIPGKTSSPDRAIVAHVDTLGAMVREIKTNGRLGITPVGTWSARFAEGARVSIFTDDAIFRGQVLPLKASGHTFNDEIDTQPVGWDNVEVRIDEKISSHLDLIEHGINVGDFIGFDAGAETFPNGYINARHLDDKAGVAAMLAAAKAIVDGKMQLPVDMHLLFTISEEVGSGASAILHGDVAEMISVDNGTVAPGQSSCEFGVTIAMADSTGPFDYHLTHHLIHLCQDNEIPFARDVFRYYRCDSASALDAGNDIRTALITFGVDGSHGYERTNLDALVSVAQLLVAYATQKPLYAGQRGQLNSLEGFPKTRQTDVEGTRYRGPDPIRQVAPERPDAPPQPAENSATKKKNASR</sequence>
<dbReference type="InterPro" id="IPR008007">
    <property type="entry name" value="Peptidase_M42"/>
</dbReference>
<dbReference type="EMBL" id="CP036291">
    <property type="protein sequence ID" value="QDU89168.1"/>
    <property type="molecule type" value="Genomic_DNA"/>
</dbReference>
<evidence type="ECO:0000256" key="6">
    <source>
        <dbReference type="SAM" id="MobiDB-lite"/>
    </source>
</evidence>
<dbReference type="EC" id="3.4.11.-" evidence="7"/>
<dbReference type="SUPFAM" id="SSF53187">
    <property type="entry name" value="Zn-dependent exopeptidases"/>
    <property type="match status" value="1"/>
</dbReference>
<dbReference type="PANTHER" id="PTHR32481:SF7">
    <property type="entry name" value="AMINOPEPTIDASE YHFE-RELATED"/>
    <property type="match status" value="1"/>
</dbReference>
<proteinExistence type="inferred from homology"/>
<dbReference type="AlphaFoldDB" id="A0A518DCG3"/>
<feature type="compositionally biased region" description="Basic and acidic residues" evidence="6">
    <location>
        <begin position="367"/>
        <end position="391"/>
    </location>
</feature>
<dbReference type="GO" id="GO:0004177">
    <property type="term" value="F:aminopeptidase activity"/>
    <property type="evidence" value="ECO:0007669"/>
    <property type="project" value="UniProtKB-KW"/>
</dbReference>
<evidence type="ECO:0000313" key="7">
    <source>
        <dbReference type="EMBL" id="QDU89168.1"/>
    </source>
</evidence>
<dbReference type="NCBIfam" id="TIGR03106">
    <property type="entry name" value="trio_M42_hydro"/>
    <property type="match status" value="1"/>
</dbReference>
<feature type="region of interest" description="Disordered" evidence="6">
    <location>
        <begin position="360"/>
        <end position="409"/>
    </location>
</feature>
<comment type="similarity">
    <text evidence="1">Belongs to the peptidase M42 family.</text>
</comment>
<dbReference type="Gene3D" id="2.40.30.40">
    <property type="entry name" value="Peptidase M42, domain 2"/>
    <property type="match status" value="1"/>
</dbReference>
<dbReference type="RefSeq" id="WP_145285140.1">
    <property type="nucleotide sequence ID" value="NZ_CP036291.1"/>
</dbReference>
<keyword evidence="8" id="KW-1185">Reference proteome</keyword>
<evidence type="ECO:0000256" key="5">
    <source>
        <dbReference type="ARBA" id="ARBA00022801"/>
    </source>
</evidence>
<dbReference type="Pfam" id="PF05343">
    <property type="entry name" value="Peptidase_M42"/>
    <property type="match status" value="1"/>
</dbReference>
<dbReference type="InterPro" id="IPR051464">
    <property type="entry name" value="Peptidase_M42_aminopept"/>
</dbReference>
<dbReference type="KEGG" id="pnd:Pla175_25550"/>
<dbReference type="Gene3D" id="3.40.630.10">
    <property type="entry name" value="Zn peptidases"/>
    <property type="match status" value="1"/>
</dbReference>
<dbReference type="InterPro" id="IPR017537">
    <property type="entry name" value="Peptidase_M42_hydrolase"/>
</dbReference>
<evidence type="ECO:0000256" key="4">
    <source>
        <dbReference type="ARBA" id="ARBA00022723"/>
    </source>
</evidence>
<organism evidence="7 8">
    <name type="scientific">Pirellulimonas nuda</name>
    <dbReference type="NCBI Taxonomy" id="2528009"/>
    <lineage>
        <taxon>Bacteria</taxon>
        <taxon>Pseudomonadati</taxon>
        <taxon>Planctomycetota</taxon>
        <taxon>Planctomycetia</taxon>
        <taxon>Pirellulales</taxon>
        <taxon>Lacipirellulaceae</taxon>
        <taxon>Pirellulimonas</taxon>
    </lineage>
</organism>
<protein>
    <submittedName>
        <fullName evidence="7">Aminopeptidase YpdE</fullName>
        <ecNumber evidence="7">3.4.11.-</ecNumber>
    </submittedName>
</protein>
<dbReference type="OrthoDB" id="361940at2"/>
<evidence type="ECO:0000256" key="2">
    <source>
        <dbReference type="ARBA" id="ARBA00022438"/>
    </source>
</evidence>
<keyword evidence="4" id="KW-0479">Metal-binding</keyword>
<gene>
    <name evidence="7" type="primary">ypdE</name>
    <name evidence="7" type="ORF">Pla175_25550</name>
</gene>
<accession>A0A518DCG3</accession>
<keyword evidence="5 7" id="KW-0378">Hydrolase</keyword>
<dbReference type="SUPFAM" id="SSF101821">
    <property type="entry name" value="Aminopeptidase/glucanase lid domain"/>
    <property type="match status" value="1"/>
</dbReference>
<keyword evidence="3" id="KW-0645">Protease</keyword>
<dbReference type="PANTHER" id="PTHR32481">
    <property type="entry name" value="AMINOPEPTIDASE"/>
    <property type="match status" value="1"/>
</dbReference>
<dbReference type="GO" id="GO:0006508">
    <property type="term" value="P:proteolysis"/>
    <property type="evidence" value="ECO:0007669"/>
    <property type="project" value="UniProtKB-KW"/>
</dbReference>
<evidence type="ECO:0000313" key="8">
    <source>
        <dbReference type="Proteomes" id="UP000317429"/>
    </source>
</evidence>
<evidence type="ECO:0000256" key="3">
    <source>
        <dbReference type="ARBA" id="ARBA00022670"/>
    </source>
</evidence>
<keyword evidence="2 7" id="KW-0031">Aminopeptidase</keyword>
<dbReference type="CDD" id="cd05657">
    <property type="entry name" value="M42_glucanase_like"/>
    <property type="match status" value="1"/>
</dbReference>
<reference evidence="7 8" key="1">
    <citation type="submission" date="2019-02" db="EMBL/GenBank/DDBJ databases">
        <title>Deep-cultivation of Planctomycetes and their phenomic and genomic characterization uncovers novel biology.</title>
        <authorList>
            <person name="Wiegand S."/>
            <person name="Jogler M."/>
            <person name="Boedeker C."/>
            <person name="Pinto D."/>
            <person name="Vollmers J."/>
            <person name="Rivas-Marin E."/>
            <person name="Kohn T."/>
            <person name="Peeters S.H."/>
            <person name="Heuer A."/>
            <person name="Rast P."/>
            <person name="Oberbeckmann S."/>
            <person name="Bunk B."/>
            <person name="Jeske O."/>
            <person name="Meyerdierks A."/>
            <person name="Storesund J.E."/>
            <person name="Kallscheuer N."/>
            <person name="Luecker S."/>
            <person name="Lage O.M."/>
            <person name="Pohl T."/>
            <person name="Merkel B.J."/>
            <person name="Hornburger P."/>
            <person name="Mueller R.-W."/>
            <person name="Bruemmer F."/>
            <person name="Labrenz M."/>
            <person name="Spormann A.M."/>
            <person name="Op den Camp H."/>
            <person name="Overmann J."/>
            <person name="Amann R."/>
            <person name="Jetten M.S.M."/>
            <person name="Mascher T."/>
            <person name="Medema M.H."/>
            <person name="Devos D.P."/>
            <person name="Kaster A.-K."/>
            <person name="Ovreas L."/>
            <person name="Rohde M."/>
            <person name="Galperin M.Y."/>
            <person name="Jogler C."/>
        </authorList>
    </citation>
    <scope>NUCLEOTIDE SEQUENCE [LARGE SCALE GENOMIC DNA]</scope>
    <source>
        <strain evidence="7 8">Pla175</strain>
    </source>
</reference>
<name>A0A518DCG3_9BACT</name>
<dbReference type="Proteomes" id="UP000317429">
    <property type="component" value="Chromosome"/>
</dbReference>